<gene>
    <name evidence="1" type="ORF">ASB62_08165</name>
</gene>
<keyword evidence="2" id="KW-1185">Reference proteome</keyword>
<reference evidence="1 2" key="1">
    <citation type="submission" date="2015-10" db="EMBL/GenBank/DDBJ databases">
        <title>Draft Genome Sequence of Chlorobium limicola strain Frasassi Growing under Artificial Lighting in the Frasassi Cave System.</title>
        <authorList>
            <person name="Mansor M."/>
            <person name="Macalady J."/>
        </authorList>
    </citation>
    <scope>NUCLEOTIDE SEQUENCE [LARGE SCALE GENOMIC DNA]</scope>
    <source>
        <strain evidence="1 2">Frasassi</strain>
    </source>
</reference>
<dbReference type="AlphaFoldDB" id="A0A101J6S9"/>
<name>A0A101J6S9_CHLLI</name>
<dbReference type="EMBL" id="LMBR01000210">
    <property type="protein sequence ID" value="KUL21283.1"/>
    <property type="molecule type" value="Genomic_DNA"/>
</dbReference>
<evidence type="ECO:0000313" key="1">
    <source>
        <dbReference type="EMBL" id="KUL21283.1"/>
    </source>
</evidence>
<organism evidence="1 2">
    <name type="scientific">Chlorobium limicola</name>
    <dbReference type="NCBI Taxonomy" id="1092"/>
    <lineage>
        <taxon>Bacteria</taxon>
        <taxon>Pseudomonadati</taxon>
        <taxon>Chlorobiota</taxon>
        <taxon>Chlorobiia</taxon>
        <taxon>Chlorobiales</taxon>
        <taxon>Chlorobiaceae</taxon>
        <taxon>Chlorobium/Pelodictyon group</taxon>
        <taxon>Chlorobium</taxon>
    </lineage>
</organism>
<dbReference type="RefSeq" id="WP_059139405.1">
    <property type="nucleotide sequence ID" value="NZ_LMBR01000210.1"/>
</dbReference>
<dbReference type="OrthoDB" id="594021at2"/>
<evidence type="ECO:0000313" key="2">
    <source>
        <dbReference type="Proteomes" id="UP000053937"/>
    </source>
</evidence>
<sequence>MNSVVTRYGTLSGVEFRSLFSNGKMDGCLVSVPNILKTPYGEIVPQYEAEDMGRRTVKPLYFFKDGSLKSVALQTQTLITTPIGPFPAELVTFHKNGNIKRVFPLDGKLSGFWTWQNEFALAESSEFDSPAGRLTAKIISIQFYESGALKSITLWPGQAVSVSTPVGIISVRKGISFYESGQIRSFEPLKKIELHTPIGRVLAYDNEPNGIHGDINSVQLALDGSIEALSTVDHAVQVSLPNDSGEIFRPGIKNNVCGDERKVSVPMKVRFGKNSVVFHENPGFSFELDKYRFEIKTLVEKPGEPAYSCG</sequence>
<dbReference type="Proteomes" id="UP000053937">
    <property type="component" value="Unassembled WGS sequence"/>
</dbReference>
<accession>A0A101J6S9</accession>
<proteinExistence type="predicted"/>
<evidence type="ECO:0008006" key="3">
    <source>
        <dbReference type="Google" id="ProtNLM"/>
    </source>
</evidence>
<comment type="caution">
    <text evidence="1">The sequence shown here is derived from an EMBL/GenBank/DDBJ whole genome shotgun (WGS) entry which is preliminary data.</text>
</comment>
<protein>
    <recommendedName>
        <fullName evidence="3">MORN repeat-containing protein</fullName>
    </recommendedName>
</protein>